<dbReference type="Pfam" id="PF18172">
    <property type="entry name" value="LepB_GAP_N"/>
    <property type="match status" value="1"/>
</dbReference>
<feature type="domain" description="LepB GAP" evidence="3">
    <location>
        <begin position="398"/>
        <end position="568"/>
    </location>
</feature>
<dbReference type="Pfam" id="PF18640">
    <property type="entry name" value="LepB_N"/>
    <property type="match status" value="1"/>
</dbReference>
<evidence type="ECO:0000256" key="1">
    <source>
        <dbReference type="SAM" id="MobiDB-lite"/>
    </source>
</evidence>
<gene>
    <name evidence="6" type="primary">lepB_2</name>
    <name evidence="6" type="ORF">Lbir_1248</name>
    <name evidence="7" type="ORF">NCTC12437_00365</name>
</gene>
<feature type="transmembrane region" description="Helical" evidence="2">
    <location>
        <begin position="1064"/>
        <end position="1083"/>
    </location>
</feature>
<evidence type="ECO:0000313" key="9">
    <source>
        <dbReference type="Proteomes" id="UP000255066"/>
    </source>
</evidence>
<organism evidence="7 9">
    <name type="scientific">Legionella birminghamensis</name>
    <dbReference type="NCBI Taxonomy" id="28083"/>
    <lineage>
        <taxon>Bacteria</taxon>
        <taxon>Pseudomonadati</taxon>
        <taxon>Pseudomonadota</taxon>
        <taxon>Gammaproteobacteria</taxon>
        <taxon>Legionellales</taxon>
        <taxon>Legionellaceae</taxon>
        <taxon>Legionella</taxon>
    </lineage>
</organism>
<dbReference type="InterPro" id="IPR040484">
    <property type="entry name" value="LepB_GAP_C"/>
</dbReference>
<feature type="region of interest" description="Disordered" evidence="1">
    <location>
        <begin position="259"/>
        <end position="290"/>
    </location>
</feature>
<evidence type="ECO:0000259" key="4">
    <source>
        <dbReference type="Pfam" id="PF18227"/>
    </source>
</evidence>
<dbReference type="RefSeq" id="WP_058523328.1">
    <property type="nucleotide sequence ID" value="NZ_CAAAHV010000002.1"/>
</dbReference>
<feature type="compositionally biased region" description="Acidic residues" evidence="1">
    <location>
        <begin position="1116"/>
        <end position="1125"/>
    </location>
</feature>
<dbReference type="Proteomes" id="UP000255066">
    <property type="component" value="Unassembled WGS sequence"/>
</dbReference>
<keyword evidence="8" id="KW-1185">Reference proteome</keyword>
<dbReference type="Gene3D" id="1.20.120.1700">
    <property type="match status" value="1"/>
</dbReference>
<feature type="domain" description="LepB GAP" evidence="4">
    <location>
        <begin position="580"/>
        <end position="657"/>
    </location>
</feature>
<dbReference type="OrthoDB" id="5619798at2"/>
<sequence length="1135" mass="130529">MYIFAELHLEKIDDKKGGKNKVGGFYKDTKTGKEYFIKQPEDKKELFTELLAGLILKEMLKRSLIDSQYTDSLICADVIQMSDGSYALIQPKIDFELLFKIINTGFRDGSDRNPRLEAADGPAYYMSLLDVKNSFGLSTSLMLSMLLGDYSVHSANMVRLTRNHAGRTIYQYGKIDWGAAFRNYARDENTNNIIYGYESLGSINHKRVTKAYFLNYKYIPGIYEAMKQKAIQLDTRLESESFAEIVYSALKQIPPDLFKQKKPGRQASPDSPKAQRSSDKFELEVQHQLDETDPEEQVILADLSDYTFIESFKTLRLGDESSMRKVAEAFAAVMDNRLQVMKSLQAPEDNFKDKARKLFLKQPTSVHESIFIPHEMGPTIWEEPFPVLVKAFTEWTAKDDFSQIDMTAVVNQLNRYIDFWAQQGELLNLWGNNNPSQNIFSPFADGSLAPKSVRGHAYIYQYREATLMRRMSYSYKFVDEKNPQGVFATHRISPYENPIARYVAANPDSYWALCQNAVTEGQIILNTLQIIQRAQLSSIPPDENTVLGFQKSIKNFLYHNEKLERFLKQMPPQKTNSGQYSSEFFYPIPKQELKMMSADQLATICLEELNAWEVSALLTDIVSDNELYSKVEEALSSGKFMGRADNPATKTAELHKFYLFINTYKQFNLAETYIKKQEDRQIMFEQLKALDTNLKGEAMRLLQEADDHLLSLHQQEIDYEETLEAFNKDPNQSSLELLKSQYAVLPSDIQESKKETLEAAEEGLRQLLLEKTYLLSVKQYEEESTSLNFISLEQCYQELNEIYQSKHQESYKKASSINDRQNLISAYQGKLSAFETENNADNLHALETAFQALSEDDKTVYRPSYEKAVKLMDFKKLYDEALQGESDVKRFLAISAQLLDKYPHLDEAKKEQYKADYDDLVAREKYYTVLLDDQVISQSTPVNEIDPVLEKIFASPDLAGSPWLKEFREHVLQDKRLWDAVKQSLPSLKPHLINDLLILKKFHDERILRNSGNKYGSEYSNSLDRFYEEALKIRLSGQPITDQANAMQEYAKKEFQARHSTRRFIADVVMMLTSLFGGVFVGVGRKLSGKTFFFSTSETQTTREEDFNSLLKDQEEINGDNPDEESLFKKPFSGG</sequence>
<evidence type="ECO:0000313" key="6">
    <source>
        <dbReference type="EMBL" id="KTC72473.1"/>
    </source>
</evidence>
<evidence type="ECO:0000313" key="7">
    <source>
        <dbReference type="EMBL" id="STX30605.1"/>
    </source>
</evidence>
<evidence type="ECO:0000259" key="5">
    <source>
        <dbReference type="Pfam" id="PF18640"/>
    </source>
</evidence>
<evidence type="ECO:0000256" key="2">
    <source>
        <dbReference type="SAM" id="Phobius"/>
    </source>
</evidence>
<feature type="region of interest" description="Disordered" evidence="1">
    <location>
        <begin position="1114"/>
        <end position="1135"/>
    </location>
</feature>
<dbReference type="InterPro" id="IPR041585">
    <property type="entry name" value="LepB_GAP_N"/>
</dbReference>
<dbReference type="Proteomes" id="UP000054735">
    <property type="component" value="Unassembled WGS sequence"/>
</dbReference>
<keyword evidence="2" id="KW-0812">Transmembrane</keyword>
<dbReference type="Pfam" id="PF18227">
    <property type="entry name" value="LepB_GAP_C"/>
    <property type="match status" value="1"/>
</dbReference>
<feature type="compositionally biased region" description="Basic and acidic residues" evidence="1">
    <location>
        <begin position="276"/>
        <end position="290"/>
    </location>
</feature>
<dbReference type="EMBL" id="LNXT01000015">
    <property type="protein sequence ID" value="KTC72473.1"/>
    <property type="molecule type" value="Genomic_DNA"/>
</dbReference>
<dbReference type="Gene3D" id="1.25.40.830">
    <property type="match status" value="1"/>
</dbReference>
<reference evidence="6 8" key="1">
    <citation type="submission" date="2015-11" db="EMBL/GenBank/DDBJ databases">
        <title>Genomic analysis of 38 Legionella species identifies large and diverse effector repertoires.</title>
        <authorList>
            <person name="Burstein D."/>
            <person name="Amaro F."/>
            <person name="Zusman T."/>
            <person name="Lifshitz Z."/>
            <person name="Cohen O."/>
            <person name="Gilbert J.A."/>
            <person name="Pupko T."/>
            <person name="Shuman H.A."/>
            <person name="Segal G."/>
        </authorList>
    </citation>
    <scope>NUCLEOTIDE SEQUENCE [LARGE SCALE GENOMIC DNA]</scope>
    <source>
        <strain evidence="6 8">CDC#1407-AL-14</strain>
    </source>
</reference>
<proteinExistence type="predicted"/>
<keyword evidence="2" id="KW-1133">Transmembrane helix</keyword>
<evidence type="ECO:0000313" key="8">
    <source>
        <dbReference type="Proteomes" id="UP000054735"/>
    </source>
</evidence>
<protein>
    <submittedName>
        <fullName evidence="6">Effector protein B, substrate of the Dot/Icm secretion system</fullName>
    </submittedName>
    <submittedName>
        <fullName evidence="7">LepB protein</fullName>
    </submittedName>
</protein>
<accession>A0A378I779</accession>
<dbReference type="AlphaFoldDB" id="A0A378I779"/>
<keyword evidence="2" id="KW-0472">Membrane</keyword>
<name>A0A378I779_9GAMM</name>
<evidence type="ECO:0000259" key="3">
    <source>
        <dbReference type="Pfam" id="PF18172"/>
    </source>
</evidence>
<dbReference type="InterPro" id="IPR040519">
    <property type="entry name" value="LepB_N"/>
</dbReference>
<reference evidence="7 9" key="2">
    <citation type="submission" date="2018-06" db="EMBL/GenBank/DDBJ databases">
        <authorList>
            <consortium name="Pathogen Informatics"/>
            <person name="Doyle S."/>
        </authorList>
    </citation>
    <scope>NUCLEOTIDE SEQUENCE [LARGE SCALE GENOMIC DNA]</scope>
    <source>
        <strain evidence="7 9">NCTC12437</strain>
    </source>
</reference>
<feature type="domain" description="LepB N-terminal" evidence="5">
    <location>
        <begin position="124"/>
        <end position="262"/>
    </location>
</feature>
<dbReference type="EMBL" id="UGNW01000001">
    <property type="protein sequence ID" value="STX30605.1"/>
    <property type="molecule type" value="Genomic_DNA"/>
</dbReference>